<name>A0A2S6GJ39_9PSEU</name>
<protein>
    <submittedName>
        <fullName evidence="1">Uncharacterized protein</fullName>
    </submittedName>
</protein>
<keyword evidence="2" id="KW-1185">Reference proteome</keyword>
<evidence type="ECO:0000313" key="2">
    <source>
        <dbReference type="Proteomes" id="UP000239203"/>
    </source>
</evidence>
<dbReference type="Proteomes" id="UP000239203">
    <property type="component" value="Unassembled WGS sequence"/>
</dbReference>
<evidence type="ECO:0000313" key="1">
    <source>
        <dbReference type="EMBL" id="PPK65171.1"/>
    </source>
</evidence>
<sequence length="61" mass="6497">MLIPAFAVDRTETVLLTPARLARSASLAARLGTGYGWTAVVLLEGERVLVRPFAPPSTQST</sequence>
<accession>A0A2S6GJ39</accession>
<comment type="caution">
    <text evidence="1">The sequence shown here is derived from an EMBL/GenBank/DDBJ whole genome shotgun (WGS) entry which is preliminary data.</text>
</comment>
<organism evidence="1 2">
    <name type="scientific">Actinokineospora auranticolor</name>
    <dbReference type="NCBI Taxonomy" id="155976"/>
    <lineage>
        <taxon>Bacteria</taxon>
        <taxon>Bacillati</taxon>
        <taxon>Actinomycetota</taxon>
        <taxon>Actinomycetes</taxon>
        <taxon>Pseudonocardiales</taxon>
        <taxon>Pseudonocardiaceae</taxon>
        <taxon>Actinokineospora</taxon>
    </lineage>
</organism>
<proteinExistence type="predicted"/>
<gene>
    <name evidence="1" type="ORF">CLV40_11518</name>
</gene>
<reference evidence="1 2" key="1">
    <citation type="submission" date="2018-02" db="EMBL/GenBank/DDBJ databases">
        <title>Genomic Encyclopedia of Archaeal and Bacterial Type Strains, Phase II (KMG-II): from individual species to whole genera.</title>
        <authorList>
            <person name="Goeker M."/>
        </authorList>
    </citation>
    <scope>NUCLEOTIDE SEQUENCE [LARGE SCALE GENOMIC DNA]</scope>
    <source>
        <strain evidence="1 2">YU 961-1</strain>
    </source>
</reference>
<dbReference type="EMBL" id="PTIX01000015">
    <property type="protein sequence ID" value="PPK65171.1"/>
    <property type="molecule type" value="Genomic_DNA"/>
</dbReference>
<dbReference type="AlphaFoldDB" id="A0A2S6GJ39"/>